<sequence>MGKKHKLIIISGASGTGKTVVALGLLKVNKKLKRVVTYTTRKRRPGEVAGQDYHFVTENKFNQMVKNKEFFEYAAVHNYYYGNAYEEIKKIRDSGQSPVLVIDVQGGLTVKKKIREKERLMIFLMPESKEQLKQRIKKRKGGMSKKDLELRMTDADKEMKLAGEYDYLVVNKQGKLDETINMVVEIIKKENFLL</sequence>
<dbReference type="SUPFAM" id="SSF52540">
    <property type="entry name" value="P-loop containing nucleoside triphosphate hydrolases"/>
    <property type="match status" value="1"/>
</dbReference>
<comment type="caution">
    <text evidence="10">The sequence shown here is derived from an EMBL/GenBank/DDBJ whole genome shotgun (WGS) entry which is preliminary data.</text>
</comment>
<dbReference type="InterPro" id="IPR027417">
    <property type="entry name" value="P-loop_NTPase"/>
</dbReference>
<dbReference type="SMART" id="SM00072">
    <property type="entry name" value="GuKc"/>
    <property type="match status" value="1"/>
</dbReference>
<dbReference type="Gene3D" id="3.30.63.10">
    <property type="entry name" value="Guanylate Kinase phosphate binding domain"/>
    <property type="match status" value="1"/>
</dbReference>
<comment type="similarity">
    <text evidence="1">Belongs to the guanylate kinase family.</text>
</comment>
<evidence type="ECO:0000256" key="1">
    <source>
        <dbReference type="ARBA" id="ARBA00005790"/>
    </source>
</evidence>
<dbReference type="STRING" id="1805236.AUK13_01780"/>
<proteinExistence type="inferred from homology"/>
<dbReference type="GO" id="GO:0005829">
    <property type="term" value="C:cytosol"/>
    <property type="evidence" value="ECO:0007669"/>
    <property type="project" value="TreeGrafter"/>
</dbReference>
<reference evidence="10 11" key="1">
    <citation type="journal article" date="2016" name="Environ. Microbiol.">
        <title>Genomic resolution of a cold subsurface aquifer community provides metabolic insights for novel microbes adapted to high CO concentrations.</title>
        <authorList>
            <person name="Probst A.J."/>
            <person name="Castelle C.J."/>
            <person name="Singh A."/>
            <person name="Brown C.T."/>
            <person name="Anantharaman K."/>
            <person name="Sharon I."/>
            <person name="Hug L.A."/>
            <person name="Burstein D."/>
            <person name="Emerson J.B."/>
            <person name="Thomas B.C."/>
            <person name="Banfield J.F."/>
        </authorList>
    </citation>
    <scope>NUCLEOTIDE SEQUENCE [LARGE SCALE GENOMIC DNA]</scope>
    <source>
        <strain evidence="10">CG2_30_39_24</strain>
    </source>
</reference>
<feature type="domain" description="Guanylate kinase-like" evidence="9">
    <location>
        <begin position="5"/>
        <end position="188"/>
    </location>
</feature>
<name>A0A1J5F7X4_9BACT</name>
<evidence type="ECO:0000256" key="3">
    <source>
        <dbReference type="ARBA" id="ARBA00016296"/>
    </source>
</evidence>
<keyword evidence="5" id="KW-0547">Nucleotide-binding</keyword>
<keyword evidence="6 10" id="KW-0418">Kinase</keyword>
<dbReference type="PANTHER" id="PTHR23117">
    <property type="entry name" value="GUANYLATE KINASE-RELATED"/>
    <property type="match status" value="1"/>
</dbReference>
<dbReference type="Pfam" id="PF00625">
    <property type="entry name" value="Guanylate_kin"/>
    <property type="match status" value="1"/>
</dbReference>
<keyword evidence="4" id="KW-0808">Transferase</keyword>
<evidence type="ECO:0000256" key="8">
    <source>
        <dbReference type="ARBA" id="ARBA00030128"/>
    </source>
</evidence>
<dbReference type="InterPro" id="IPR017665">
    <property type="entry name" value="Guanylate_kinase"/>
</dbReference>
<evidence type="ECO:0000256" key="5">
    <source>
        <dbReference type="ARBA" id="ARBA00022741"/>
    </source>
</evidence>
<dbReference type="NCBIfam" id="TIGR03263">
    <property type="entry name" value="guanyl_kin"/>
    <property type="match status" value="1"/>
</dbReference>
<evidence type="ECO:0000256" key="6">
    <source>
        <dbReference type="ARBA" id="ARBA00022777"/>
    </source>
</evidence>
<dbReference type="PANTHER" id="PTHR23117:SF13">
    <property type="entry name" value="GUANYLATE KINASE"/>
    <property type="match status" value="1"/>
</dbReference>
<dbReference type="Proteomes" id="UP000183922">
    <property type="component" value="Unassembled WGS sequence"/>
</dbReference>
<dbReference type="EMBL" id="MNYR01000027">
    <property type="protein sequence ID" value="OIP56027.1"/>
    <property type="molecule type" value="Genomic_DNA"/>
</dbReference>
<dbReference type="GO" id="GO:0005524">
    <property type="term" value="F:ATP binding"/>
    <property type="evidence" value="ECO:0007669"/>
    <property type="project" value="UniProtKB-KW"/>
</dbReference>
<dbReference type="Gene3D" id="3.40.50.300">
    <property type="entry name" value="P-loop containing nucleotide triphosphate hydrolases"/>
    <property type="match status" value="1"/>
</dbReference>
<protein>
    <recommendedName>
        <fullName evidence="3">Guanylate kinase</fullName>
        <ecNumber evidence="2">2.7.4.8</ecNumber>
    </recommendedName>
    <alternativeName>
        <fullName evidence="8">GMP kinase</fullName>
    </alternativeName>
</protein>
<dbReference type="InterPro" id="IPR020590">
    <property type="entry name" value="Guanylate_kinase_CS"/>
</dbReference>
<evidence type="ECO:0000256" key="4">
    <source>
        <dbReference type="ARBA" id="ARBA00022679"/>
    </source>
</evidence>
<dbReference type="GO" id="GO:0004385">
    <property type="term" value="F:GMP kinase activity"/>
    <property type="evidence" value="ECO:0007669"/>
    <property type="project" value="UniProtKB-EC"/>
</dbReference>
<evidence type="ECO:0000313" key="11">
    <source>
        <dbReference type="Proteomes" id="UP000183922"/>
    </source>
</evidence>
<evidence type="ECO:0000313" key="10">
    <source>
        <dbReference type="EMBL" id="OIP56027.1"/>
    </source>
</evidence>
<gene>
    <name evidence="10" type="ORF">AUK13_01780</name>
</gene>
<evidence type="ECO:0000256" key="2">
    <source>
        <dbReference type="ARBA" id="ARBA00012961"/>
    </source>
</evidence>
<dbReference type="PROSITE" id="PS00856">
    <property type="entry name" value="GUANYLATE_KINASE_1"/>
    <property type="match status" value="1"/>
</dbReference>
<keyword evidence="7" id="KW-0067">ATP-binding</keyword>
<dbReference type="FunFam" id="3.30.63.10:FF:000002">
    <property type="entry name" value="Guanylate kinase 1"/>
    <property type="match status" value="1"/>
</dbReference>
<dbReference type="InterPro" id="IPR008144">
    <property type="entry name" value="Guanylate_kin-like_dom"/>
</dbReference>
<accession>A0A1J5F7X4</accession>
<dbReference type="CDD" id="cd00071">
    <property type="entry name" value="GMPK"/>
    <property type="match status" value="1"/>
</dbReference>
<organism evidence="10 11">
    <name type="scientific">Candidatus Kuenenbacteria bacterium CG2_30_39_24</name>
    <dbReference type="NCBI Taxonomy" id="1805236"/>
    <lineage>
        <taxon>Bacteria</taxon>
        <taxon>Candidatus Kueneniibacteriota</taxon>
    </lineage>
</organism>
<dbReference type="PROSITE" id="PS50052">
    <property type="entry name" value="GUANYLATE_KINASE_2"/>
    <property type="match status" value="1"/>
</dbReference>
<evidence type="ECO:0000256" key="7">
    <source>
        <dbReference type="ARBA" id="ARBA00022840"/>
    </source>
</evidence>
<evidence type="ECO:0000259" key="9">
    <source>
        <dbReference type="PROSITE" id="PS50052"/>
    </source>
</evidence>
<dbReference type="AlphaFoldDB" id="A0A1J5F7X4"/>
<dbReference type="EC" id="2.7.4.8" evidence="2"/>
<dbReference type="InterPro" id="IPR008145">
    <property type="entry name" value="GK/Ca_channel_bsu"/>
</dbReference>